<evidence type="ECO:0000256" key="1">
    <source>
        <dbReference type="SAM" id="MobiDB-lite"/>
    </source>
</evidence>
<name>A0A1B6DRE6_9HEMI</name>
<protein>
    <submittedName>
        <fullName evidence="2">Uncharacterized protein</fullName>
    </submittedName>
</protein>
<evidence type="ECO:0000313" key="2">
    <source>
        <dbReference type="EMBL" id="JAS28240.1"/>
    </source>
</evidence>
<dbReference type="AlphaFoldDB" id="A0A1B6DRE6"/>
<dbReference type="EMBL" id="GEDC01009058">
    <property type="protein sequence ID" value="JAS28240.1"/>
    <property type="molecule type" value="Transcribed_RNA"/>
</dbReference>
<accession>A0A1B6DRE6</accession>
<sequence>SSNNYDYYIPQSGSIYTPPRHSNFDNFKTGFRHDHYYYYSPELSSQYHRNPSETSYRSPFGDVLLTTRRPYIPEKKPAADVYDQLSHLGRPFQNQMSTSLVNEYSSQRPTNYLTTSVNGLVNSPNKYESLYKPSYEFTSSPPDLTVTRQPVAHEVFPIPVTTVDVPSPDEIVKPHDTFGSGSYKSTGPEVTLSPN</sequence>
<feature type="non-terminal residue" evidence="2">
    <location>
        <position position="1"/>
    </location>
</feature>
<proteinExistence type="predicted"/>
<feature type="non-terminal residue" evidence="2">
    <location>
        <position position="195"/>
    </location>
</feature>
<organism evidence="2">
    <name type="scientific">Clastoptera arizonana</name>
    <name type="common">Arizona spittle bug</name>
    <dbReference type="NCBI Taxonomy" id="38151"/>
    <lineage>
        <taxon>Eukaryota</taxon>
        <taxon>Metazoa</taxon>
        <taxon>Ecdysozoa</taxon>
        <taxon>Arthropoda</taxon>
        <taxon>Hexapoda</taxon>
        <taxon>Insecta</taxon>
        <taxon>Pterygota</taxon>
        <taxon>Neoptera</taxon>
        <taxon>Paraneoptera</taxon>
        <taxon>Hemiptera</taxon>
        <taxon>Auchenorrhyncha</taxon>
        <taxon>Cercopoidea</taxon>
        <taxon>Clastopteridae</taxon>
        <taxon>Clastoptera</taxon>
    </lineage>
</organism>
<feature type="region of interest" description="Disordered" evidence="1">
    <location>
        <begin position="163"/>
        <end position="195"/>
    </location>
</feature>
<gene>
    <name evidence="2" type="ORF">g.1957</name>
</gene>
<reference evidence="2" key="1">
    <citation type="submission" date="2015-12" db="EMBL/GenBank/DDBJ databases">
        <title>De novo transcriptome assembly of four potential Pierce s Disease insect vectors from Arizona vineyards.</title>
        <authorList>
            <person name="Tassone E.E."/>
        </authorList>
    </citation>
    <scope>NUCLEOTIDE SEQUENCE</scope>
</reference>